<dbReference type="OrthoDB" id="18134at2759"/>
<evidence type="ECO:0000313" key="2">
    <source>
        <dbReference type="EMBL" id="KAJ1960022.1"/>
    </source>
</evidence>
<organism evidence="2 3">
    <name type="scientific">Dispira parvispora</name>
    <dbReference type="NCBI Taxonomy" id="1520584"/>
    <lineage>
        <taxon>Eukaryota</taxon>
        <taxon>Fungi</taxon>
        <taxon>Fungi incertae sedis</taxon>
        <taxon>Zoopagomycota</taxon>
        <taxon>Kickxellomycotina</taxon>
        <taxon>Dimargaritomycetes</taxon>
        <taxon>Dimargaritales</taxon>
        <taxon>Dimargaritaceae</taxon>
        <taxon>Dispira</taxon>
    </lineage>
</organism>
<sequence length="479" mass="55160">MDAIEIYRDVFLTLSQQGFKNVHRRLAKLPRSHRSVVEIIEAFALEESDFVNLRFLRSKASTTGTTQSHKSDTAHPPHSADANGLTVRVEKELKQLHLNTDTKGLPRTPAGIHVDAMLPTHQILLEFILAIIKIRTAGASILTELYLKHNNADIETYIQTLKSCVESLDSYRQHSCIVQDYAQAVWYELQIAYHLLQFNERIRRYDFFSSTVHMFTGKQYINEWRRLCLPQQTEQSKTEEPSSSSGGVSTWATLWNSLSESIYPGRSGYSYPPLLQWLSQFYKALCAKMTIYFEKQLAERQAQLAFGDLKHYWKQLEPNISKSIAQLYRRAQANHVGVYHVNQDNAQSQFVHNFGFQLQANPELIPKTDSLTCIYSCLEPLSDSQLQSLKDVIVTHQRTLEQTMLKAGRKPVVIPPAKDNNFVYWLASVDSQAMNFLVVTFKPGLMKNVKEVYREELWYEVLADLRLTRIFDTLIQLSF</sequence>
<evidence type="ECO:0000256" key="1">
    <source>
        <dbReference type="SAM" id="MobiDB-lite"/>
    </source>
</evidence>
<dbReference type="AlphaFoldDB" id="A0A9W8ARY6"/>
<dbReference type="EMBL" id="JANBPY010001442">
    <property type="protein sequence ID" value="KAJ1960022.1"/>
    <property type="molecule type" value="Genomic_DNA"/>
</dbReference>
<dbReference type="Proteomes" id="UP001150925">
    <property type="component" value="Unassembled WGS sequence"/>
</dbReference>
<dbReference type="InterPro" id="IPR038060">
    <property type="entry name" value="C12orf66-like_central_sf"/>
</dbReference>
<dbReference type="PANTHER" id="PTHR31581">
    <property type="entry name" value="KICSTOR COMPLEX PROTEIN C12ORF66"/>
    <property type="match status" value="1"/>
</dbReference>
<dbReference type="SUPFAM" id="SSF158548">
    <property type="entry name" value="FLJ32549 domain-like"/>
    <property type="match status" value="1"/>
</dbReference>
<gene>
    <name evidence="2" type="ORF">IWQ62_004386</name>
</gene>
<dbReference type="PANTHER" id="PTHR31581:SF1">
    <property type="entry name" value="KICSTOR SUBUNIT 2"/>
    <property type="match status" value="1"/>
</dbReference>
<name>A0A9W8ARY6_9FUNG</name>
<feature type="region of interest" description="Disordered" evidence="1">
    <location>
        <begin position="62"/>
        <end position="81"/>
    </location>
</feature>
<comment type="caution">
    <text evidence="2">The sequence shown here is derived from an EMBL/GenBank/DDBJ whole genome shotgun (WGS) entry which is preliminary data.</text>
</comment>
<reference evidence="2" key="1">
    <citation type="submission" date="2022-07" db="EMBL/GenBank/DDBJ databases">
        <title>Phylogenomic reconstructions and comparative analyses of Kickxellomycotina fungi.</title>
        <authorList>
            <person name="Reynolds N.K."/>
            <person name="Stajich J.E."/>
            <person name="Barry K."/>
            <person name="Grigoriev I.V."/>
            <person name="Crous P."/>
            <person name="Smith M.E."/>
        </authorList>
    </citation>
    <scope>NUCLEOTIDE SEQUENCE</scope>
    <source>
        <strain evidence="2">RSA 1196</strain>
    </source>
</reference>
<dbReference type="InterPro" id="IPR018544">
    <property type="entry name" value="KICS_2"/>
</dbReference>
<dbReference type="GO" id="GO:0034198">
    <property type="term" value="P:cellular response to amino acid starvation"/>
    <property type="evidence" value="ECO:0007669"/>
    <property type="project" value="TreeGrafter"/>
</dbReference>
<dbReference type="Pfam" id="PF09404">
    <property type="entry name" value="C12orf66_like"/>
    <property type="match status" value="1"/>
</dbReference>
<evidence type="ECO:0000313" key="3">
    <source>
        <dbReference type="Proteomes" id="UP001150925"/>
    </source>
</evidence>
<dbReference type="GO" id="GO:0061462">
    <property type="term" value="P:protein localization to lysosome"/>
    <property type="evidence" value="ECO:0007669"/>
    <property type="project" value="TreeGrafter"/>
</dbReference>
<dbReference type="GO" id="GO:1904262">
    <property type="term" value="P:negative regulation of TORC1 signaling"/>
    <property type="evidence" value="ECO:0007669"/>
    <property type="project" value="TreeGrafter"/>
</dbReference>
<dbReference type="GO" id="GO:0042149">
    <property type="term" value="P:cellular response to glucose starvation"/>
    <property type="evidence" value="ECO:0007669"/>
    <property type="project" value="TreeGrafter"/>
</dbReference>
<accession>A0A9W8ARY6</accession>
<keyword evidence="3" id="KW-1185">Reference proteome</keyword>
<protein>
    <submittedName>
        <fullName evidence="2">Uncharacterized protein</fullName>
    </submittedName>
</protein>
<dbReference type="Gene3D" id="1.10.3450.30">
    <property type="match status" value="1"/>
</dbReference>
<proteinExistence type="predicted"/>